<name>A0A094SD26_9ZZZZ</name>
<dbReference type="CDD" id="cd16936">
    <property type="entry name" value="HATPase_RsbW-like"/>
    <property type="match status" value="1"/>
</dbReference>
<dbReference type="InterPro" id="IPR050267">
    <property type="entry name" value="Anti-sigma-factor_SerPK"/>
</dbReference>
<sequence>MNAFNDSGNIDLTIHFGDFLATIGSWTLPAQADSVNLARIQITRILELEESVDLHHAIAVISELVANSIIHATTELQVSLERWQYMIKVIVEDANQQPPIMRSLDVALDCGRGMHIVDQYSDLWGYEITTQGKRIWAGFTSS</sequence>
<protein>
    <recommendedName>
        <fullName evidence="2">Histidine kinase/HSP90-like ATPase domain-containing protein</fullName>
    </recommendedName>
</protein>
<comment type="caution">
    <text evidence="1">The sequence shown here is derived from an EMBL/GenBank/DDBJ whole genome shotgun (WGS) entry which is preliminary data.</text>
</comment>
<dbReference type="Gene3D" id="3.30.565.10">
    <property type="entry name" value="Histidine kinase-like ATPase, C-terminal domain"/>
    <property type="match status" value="1"/>
</dbReference>
<reference evidence="1" key="1">
    <citation type="submission" date="2014-06" db="EMBL/GenBank/DDBJ databases">
        <title>Key roles for freshwater Actinobacteria revealed by deep metagenomic sequencing.</title>
        <authorList>
            <person name="Ghai R."/>
            <person name="Mizuno C.M."/>
            <person name="Picazo A."/>
            <person name="Camacho A."/>
            <person name="Rodriguez-Valera F."/>
        </authorList>
    </citation>
    <scope>NUCLEOTIDE SEQUENCE</scope>
</reference>
<accession>A0A094SD26</accession>
<dbReference type="PANTHER" id="PTHR35526:SF3">
    <property type="entry name" value="ANTI-SIGMA-F FACTOR RSBW"/>
    <property type="match status" value="1"/>
</dbReference>
<dbReference type="AlphaFoldDB" id="A0A094SD26"/>
<evidence type="ECO:0008006" key="2">
    <source>
        <dbReference type="Google" id="ProtNLM"/>
    </source>
</evidence>
<dbReference type="PANTHER" id="PTHR35526">
    <property type="entry name" value="ANTI-SIGMA-F FACTOR RSBW-RELATED"/>
    <property type="match status" value="1"/>
</dbReference>
<gene>
    <name evidence="1" type="ORF">GM51_13435</name>
</gene>
<dbReference type="EMBL" id="JNSL01000095">
    <property type="protein sequence ID" value="KGA16038.1"/>
    <property type="molecule type" value="Genomic_DNA"/>
</dbReference>
<evidence type="ECO:0000313" key="1">
    <source>
        <dbReference type="EMBL" id="KGA16038.1"/>
    </source>
</evidence>
<organism evidence="1">
    <name type="scientific">freshwater metagenome</name>
    <dbReference type="NCBI Taxonomy" id="449393"/>
    <lineage>
        <taxon>unclassified sequences</taxon>
        <taxon>metagenomes</taxon>
        <taxon>ecological metagenomes</taxon>
    </lineage>
</organism>
<dbReference type="InterPro" id="IPR036890">
    <property type="entry name" value="HATPase_C_sf"/>
</dbReference>
<dbReference type="SUPFAM" id="SSF55874">
    <property type="entry name" value="ATPase domain of HSP90 chaperone/DNA topoisomerase II/histidine kinase"/>
    <property type="match status" value="1"/>
</dbReference>
<proteinExistence type="predicted"/>